<dbReference type="InterPro" id="IPR025202">
    <property type="entry name" value="PLD-like_dom"/>
</dbReference>
<keyword evidence="5" id="KW-0442">Lipid degradation</keyword>
<dbReference type="Gene3D" id="3.30.870.10">
    <property type="entry name" value="Endonuclease Chain A"/>
    <property type="match status" value="1"/>
</dbReference>
<dbReference type="RefSeq" id="WP_200466047.1">
    <property type="nucleotide sequence ID" value="NZ_JAENRR010000043.1"/>
</dbReference>
<evidence type="ECO:0000313" key="8">
    <source>
        <dbReference type="EMBL" id="MBK3518828.1"/>
    </source>
</evidence>
<dbReference type="SUPFAM" id="SSF56024">
    <property type="entry name" value="Phospholipase D/nuclease"/>
    <property type="match status" value="1"/>
</dbReference>
<feature type="domain" description="PLD phosphodiesterase" evidence="7">
    <location>
        <begin position="165"/>
        <end position="192"/>
    </location>
</feature>
<name>A0ABS1HMD1_9BACT</name>
<organism evidence="8 9">
    <name type="scientific">Carboxylicivirga marina</name>
    <dbReference type="NCBI Taxonomy" id="2800988"/>
    <lineage>
        <taxon>Bacteria</taxon>
        <taxon>Pseudomonadati</taxon>
        <taxon>Bacteroidota</taxon>
        <taxon>Bacteroidia</taxon>
        <taxon>Marinilabiliales</taxon>
        <taxon>Marinilabiliaceae</taxon>
        <taxon>Carboxylicivirga</taxon>
    </lineage>
</organism>
<dbReference type="PROSITE" id="PS50035">
    <property type="entry name" value="PLD"/>
    <property type="match status" value="1"/>
</dbReference>
<dbReference type="InterPro" id="IPR001736">
    <property type="entry name" value="PLipase_D/transphosphatidylase"/>
</dbReference>
<evidence type="ECO:0000259" key="7">
    <source>
        <dbReference type="PROSITE" id="PS50035"/>
    </source>
</evidence>
<reference evidence="8 9" key="1">
    <citation type="submission" date="2021-01" db="EMBL/GenBank/DDBJ databases">
        <title>Carboxyliciviraga sp.nov., isolated from coastal sediments.</title>
        <authorList>
            <person name="Lu D."/>
            <person name="Zhang T."/>
        </authorList>
    </citation>
    <scope>NUCLEOTIDE SEQUENCE [LARGE SCALE GENOMIC DNA]</scope>
    <source>
        <strain evidence="8 9">N1Y132</strain>
    </source>
</reference>
<keyword evidence="6" id="KW-0443">Lipid metabolism</keyword>
<evidence type="ECO:0000256" key="3">
    <source>
        <dbReference type="ARBA" id="ARBA00012027"/>
    </source>
</evidence>
<accession>A0ABS1HMD1</accession>
<comment type="catalytic activity">
    <reaction evidence="1">
        <text>a 1,2-diacyl-sn-glycero-3-phosphocholine + H2O = a 1,2-diacyl-sn-glycero-3-phosphate + choline + H(+)</text>
        <dbReference type="Rhea" id="RHEA:14445"/>
        <dbReference type="ChEBI" id="CHEBI:15354"/>
        <dbReference type="ChEBI" id="CHEBI:15377"/>
        <dbReference type="ChEBI" id="CHEBI:15378"/>
        <dbReference type="ChEBI" id="CHEBI:57643"/>
        <dbReference type="ChEBI" id="CHEBI:58608"/>
        <dbReference type="EC" id="3.1.4.4"/>
    </reaction>
</comment>
<dbReference type="CDD" id="cd09171">
    <property type="entry name" value="PLDc_vPLD6_like"/>
    <property type="match status" value="1"/>
</dbReference>
<dbReference type="Pfam" id="PF13091">
    <property type="entry name" value="PLDc_2"/>
    <property type="match status" value="1"/>
</dbReference>
<keyword evidence="4" id="KW-0378">Hydrolase</keyword>
<sequence>MNEIIEELEKSIDDFVLSKLEKKIISAKLDTKDFGKDELLKLRTHLFKIAKDKCTDRKHKNLINWLEEANIFLLPDSIEPFYCRSYFSPGSDCLMTIIKQLNKCTTSADICVFTISDDRIRDEIVSAINRGIKVRIISDDDKTMDRGSDMDYLSDNGAEVKIDHSPHHMHHKFAIFDSKVLLTGSYNWTRSASEFNQENIIETNNTEALEKYIKEFERLWNLMYKLHY</sequence>
<evidence type="ECO:0000256" key="4">
    <source>
        <dbReference type="ARBA" id="ARBA00022801"/>
    </source>
</evidence>
<evidence type="ECO:0000256" key="5">
    <source>
        <dbReference type="ARBA" id="ARBA00022963"/>
    </source>
</evidence>
<comment type="caution">
    <text evidence="8">The sequence shown here is derived from an EMBL/GenBank/DDBJ whole genome shotgun (WGS) entry which is preliminary data.</text>
</comment>
<dbReference type="PANTHER" id="PTHR43856">
    <property type="entry name" value="CARDIOLIPIN HYDROLASE"/>
    <property type="match status" value="1"/>
</dbReference>
<dbReference type="PANTHER" id="PTHR43856:SF1">
    <property type="entry name" value="MITOCHONDRIAL CARDIOLIPIN HYDROLASE"/>
    <property type="match status" value="1"/>
</dbReference>
<evidence type="ECO:0000313" key="9">
    <source>
        <dbReference type="Proteomes" id="UP000605676"/>
    </source>
</evidence>
<dbReference type="Proteomes" id="UP000605676">
    <property type="component" value="Unassembled WGS sequence"/>
</dbReference>
<comment type="similarity">
    <text evidence="2">Belongs to the phospholipase D family.</text>
</comment>
<dbReference type="EC" id="3.1.4.4" evidence="3"/>
<evidence type="ECO:0000256" key="6">
    <source>
        <dbReference type="ARBA" id="ARBA00023098"/>
    </source>
</evidence>
<evidence type="ECO:0000256" key="2">
    <source>
        <dbReference type="ARBA" id="ARBA00008664"/>
    </source>
</evidence>
<evidence type="ECO:0000256" key="1">
    <source>
        <dbReference type="ARBA" id="ARBA00000798"/>
    </source>
</evidence>
<proteinExistence type="inferred from homology"/>
<keyword evidence="9" id="KW-1185">Reference proteome</keyword>
<protein>
    <recommendedName>
        <fullName evidence="3">phospholipase D</fullName>
        <ecNumber evidence="3">3.1.4.4</ecNumber>
    </recommendedName>
</protein>
<gene>
    <name evidence="8" type="ORF">JIV24_15885</name>
</gene>
<dbReference type="InterPro" id="IPR051406">
    <property type="entry name" value="PLD_domain"/>
</dbReference>
<dbReference type="EMBL" id="JAENRR010000043">
    <property type="protein sequence ID" value="MBK3518828.1"/>
    <property type="molecule type" value="Genomic_DNA"/>
</dbReference>